<dbReference type="Proteomes" id="UP000256269">
    <property type="component" value="Unassembled WGS sequence"/>
</dbReference>
<evidence type="ECO:0000313" key="2">
    <source>
        <dbReference type="EMBL" id="REH18054.1"/>
    </source>
</evidence>
<sequence>MLDESRRDDIGWLIATYDQLVDQATSQQRDEDLAVVQRWLRRVTGMPTISAALDAARRLTRHGSPFVAPVVPEQARRDTRRRAQHGVVPALTDETAAELERLLAELGDSPRGRRPTAAERAQNERVRQRIHELTGFTRISAAHHALDSYVKRRDGVRKFIPTKSYAEGPGRKPPRITIVGGGAPGGGRR</sequence>
<name>A0A3E0G875_9PSEU</name>
<feature type="compositionally biased region" description="Gly residues" evidence="1">
    <location>
        <begin position="179"/>
        <end position="189"/>
    </location>
</feature>
<dbReference type="AlphaFoldDB" id="A0A3E0G875"/>
<gene>
    <name evidence="2" type="ORF">BCF44_13841</name>
</gene>
<keyword evidence="3" id="KW-1185">Reference proteome</keyword>
<comment type="caution">
    <text evidence="2">The sequence shown here is derived from an EMBL/GenBank/DDBJ whole genome shotgun (WGS) entry which is preliminary data.</text>
</comment>
<reference evidence="2 3" key="1">
    <citation type="submission" date="2018-08" db="EMBL/GenBank/DDBJ databases">
        <title>Genomic Encyclopedia of Archaeal and Bacterial Type Strains, Phase II (KMG-II): from individual species to whole genera.</title>
        <authorList>
            <person name="Goeker M."/>
        </authorList>
    </citation>
    <scope>NUCLEOTIDE SEQUENCE [LARGE SCALE GENOMIC DNA]</scope>
    <source>
        <strain evidence="2 3">DSM 45791</strain>
    </source>
</reference>
<organism evidence="2 3">
    <name type="scientific">Kutzneria buriramensis</name>
    <dbReference type="NCBI Taxonomy" id="1045776"/>
    <lineage>
        <taxon>Bacteria</taxon>
        <taxon>Bacillati</taxon>
        <taxon>Actinomycetota</taxon>
        <taxon>Actinomycetes</taxon>
        <taxon>Pseudonocardiales</taxon>
        <taxon>Pseudonocardiaceae</taxon>
        <taxon>Kutzneria</taxon>
    </lineage>
</organism>
<dbReference type="OrthoDB" id="9976649at2"/>
<proteinExistence type="predicted"/>
<dbReference type="RefSeq" id="WP_116182261.1">
    <property type="nucleotide sequence ID" value="NZ_CP144378.1"/>
</dbReference>
<feature type="region of interest" description="Disordered" evidence="1">
    <location>
        <begin position="163"/>
        <end position="189"/>
    </location>
</feature>
<protein>
    <submittedName>
        <fullName evidence="2">Uncharacterized protein</fullName>
    </submittedName>
</protein>
<accession>A0A3E0G875</accession>
<evidence type="ECO:0000313" key="3">
    <source>
        <dbReference type="Proteomes" id="UP000256269"/>
    </source>
</evidence>
<dbReference type="EMBL" id="QUNO01000038">
    <property type="protein sequence ID" value="REH18054.1"/>
    <property type="molecule type" value="Genomic_DNA"/>
</dbReference>
<evidence type="ECO:0000256" key="1">
    <source>
        <dbReference type="SAM" id="MobiDB-lite"/>
    </source>
</evidence>